<evidence type="ECO:0000313" key="2">
    <source>
        <dbReference type="EMBL" id="PFH55194.1"/>
    </source>
</evidence>
<keyword evidence="3" id="KW-1185">Reference proteome</keyword>
<dbReference type="Proteomes" id="UP000037136">
    <property type="component" value="Unassembled WGS sequence"/>
</dbReference>
<proteinExistence type="predicted"/>
<feature type="region of interest" description="Disordered" evidence="1">
    <location>
        <begin position="1"/>
        <end position="37"/>
    </location>
</feature>
<dbReference type="EMBL" id="LAZP02001101">
    <property type="protein sequence ID" value="PFH55194.1"/>
    <property type="molecule type" value="Genomic_DNA"/>
</dbReference>
<gene>
    <name evidence="2" type="ORF">XA68_10462</name>
</gene>
<reference evidence="2 3" key="2">
    <citation type="journal article" date="2017" name="Sci. Rep.">
        <title>Ant-infecting Ophiocordyceps genomes reveal a high diversity of potential behavioral manipulation genes and a possible major role for enterotoxins.</title>
        <authorList>
            <person name="de Bekker C."/>
            <person name="Ohm R.A."/>
            <person name="Evans H.C."/>
            <person name="Brachmann A."/>
            <person name="Hughes D.P."/>
        </authorList>
    </citation>
    <scope>NUCLEOTIDE SEQUENCE [LARGE SCALE GENOMIC DNA]</scope>
    <source>
        <strain evidence="2 3">SC16a</strain>
    </source>
</reference>
<comment type="caution">
    <text evidence="2">The sequence shown here is derived from an EMBL/GenBank/DDBJ whole genome shotgun (WGS) entry which is preliminary data.</text>
</comment>
<organism evidence="2 3">
    <name type="scientific">Ophiocordyceps unilateralis</name>
    <name type="common">Zombie-ant fungus</name>
    <name type="synonym">Torrubia unilateralis</name>
    <dbReference type="NCBI Taxonomy" id="268505"/>
    <lineage>
        <taxon>Eukaryota</taxon>
        <taxon>Fungi</taxon>
        <taxon>Dikarya</taxon>
        <taxon>Ascomycota</taxon>
        <taxon>Pezizomycotina</taxon>
        <taxon>Sordariomycetes</taxon>
        <taxon>Hypocreomycetidae</taxon>
        <taxon>Hypocreales</taxon>
        <taxon>Ophiocordycipitaceae</taxon>
        <taxon>Ophiocordyceps</taxon>
    </lineage>
</organism>
<evidence type="ECO:0000313" key="3">
    <source>
        <dbReference type="Proteomes" id="UP000037136"/>
    </source>
</evidence>
<protein>
    <submittedName>
        <fullName evidence="2">Uncharacterized protein</fullName>
    </submittedName>
</protein>
<evidence type="ECO:0000256" key="1">
    <source>
        <dbReference type="SAM" id="MobiDB-lite"/>
    </source>
</evidence>
<sequence>MLLPRSPHVPHRPPQLTRLQQAQPLPNPLPHQPGHEVNTAAGIHHQQILPLLHGTAVVALTKSPEEFAHTTLHTRLLIRLASPSASVLGLLRV</sequence>
<accession>A0A2A9P1Z6</accession>
<name>A0A2A9P1Z6_OPHUN</name>
<reference evidence="2 3" key="1">
    <citation type="journal article" date="2015" name="BMC Genomics">
        <title>Gene expression during zombie ant biting behavior reflects the complexity underlying fungal parasitic behavioral manipulation.</title>
        <authorList>
            <person name="de Bekker C."/>
            <person name="Ohm R.A."/>
            <person name="Loreto R.G."/>
            <person name="Sebastian A."/>
            <person name="Albert I."/>
            <person name="Merrow M."/>
            <person name="Brachmann A."/>
            <person name="Hughes D.P."/>
        </authorList>
    </citation>
    <scope>NUCLEOTIDE SEQUENCE [LARGE SCALE GENOMIC DNA]</scope>
    <source>
        <strain evidence="2 3">SC16a</strain>
    </source>
</reference>
<dbReference type="AlphaFoldDB" id="A0A2A9P1Z6"/>